<keyword evidence="2" id="KW-0433">Leucine-rich repeat</keyword>
<dbReference type="GO" id="GO:0016020">
    <property type="term" value="C:membrane"/>
    <property type="evidence" value="ECO:0007669"/>
    <property type="project" value="UniProtKB-SubCell"/>
</dbReference>
<evidence type="ECO:0000256" key="8">
    <source>
        <dbReference type="ARBA" id="ARBA00023170"/>
    </source>
</evidence>
<evidence type="ECO:0000256" key="11">
    <source>
        <dbReference type="SAM" id="SignalP"/>
    </source>
</evidence>
<dbReference type="InterPro" id="IPR000719">
    <property type="entry name" value="Prot_kinase_dom"/>
</dbReference>
<evidence type="ECO:0000256" key="2">
    <source>
        <dbReference type="ARBA" id="ARBA00022614"/>
    </source>
</evidence>
<dbReference type="Gene3D" id="1.10.510.10">
    <property type="entry name" value="Transferase(Phosphotransferase) domain 1"/>
    <property type="match status" value="1"/>
</dbReference>
<dbReference type="GO" id="GO:0051707">
    <property type="term" value="P:response to other organism"/>
    <property type="evidence" value="ECO:0007669"/>
    <property type="project" value="UniProtKB-ARBA"/>
</dbReference>
<reference evidence="13" key="1">
    <citation type="submission" date="2019-08" db="EMBL/GenBank/DDBJ databases">
        <title>Reference gene set and small RNA set construction with multiple tissues from Davidia involucrata Baill.</title>
        <authorList>
            <person name="Yang H."/>
            <person name="Zhou C."/>
            <person name="Li G."/>
            <person name="Wang J."/>
            <person name="Gao P."/>
            <person name="Wang M."/>
            <person name="Wang R."/>
            <person name="Zhao Y."/>
        </authorList>
    </citation>
    <scope>NUCLEOTIDE SEQUENCE</scope>
    <source>
        <tissue evidence="13">Mixed with DoveR01_LX</tissue>
    </source>
</reference>
<evidence type="ECO:0000256" key="6">
    <source>
        <dbReference type="ARBA" id="ARBA00022989"/>
    </source>
</evidence>
<feature type="chain" id="PRO_5023005611" description="Protein kinase domain-containing protein" evidence="11">
    <location>
        <begin position="27"/>
        <end position="747"/>
    </location>
</feature>
<name>A0A5B6YZW0_DAVIN</name>
<feature type="signal peptide" evidence="11">
    <location>
        <begin position="1"/>
        <end position="26"/>
    </location>
</feature>
<dbReference type="SUPFAM" id="SSF52058">
    <property type="entry name" value="L domain-like"/>
    <property type="match status" value="1"/>
</dbReference>
<dbReference type="GO" id="GO:0004672">
    <property type="term" value="F:protein kinase activity"/>
    <property type="evidence" value="ECO:0007669"/>
    <property type="project" value="InterPro"/>
</dbReference>
<keyword evidence="4 11" id="KW-0732">Signal</keyword>
<dbReference type="Gene3D" id="3.80.10.10">
    <property type="entry name" value="Ribonuclease Inhibitor"/>
    <property type="match status" value="2"/>
</dbReference>
<evidence type="ECO:0000256" key="1">
    <source>
        <dbReference type="ARBA" id="ARBA00004479"/>
    </source>
</evidence>
<dbReference type="FunFam" id="1.10.510.10:FF:000657">
    <property type="entry name" value="Putative inactive leucine-rich repeat receptor-like protein kinase"/>
    <property type="match status" value="1"/>
</dbReference>
<dbReference type="AlphaFoldDB" id="A0A5B6YZW0"/>
<proteinExistence type="predicted"/>
<keyword evidence="7 10" id="KW-0472">Membrane</keyword>
<evidence type="ECO:0000256" key="10">
    <source>
        <dbReference type="SAM" id="Phobius"/>
    </source>
</evidence>
<dbReference type="PROSITE" id="PS50011">
    <property type="entry name" value="PROTEIN_KINASE_DOM"/>
    <property type="match status" value="1"/>
</dbReference>
<dbReference type="InterPro" id="IPR001611">
    <property type="entry name" value="Leu-rich_rpt"/>
</dbReference>
<dbReference type="PANTHER" id="PTHR27000:SF750">
    <property type="entry name" value="LEUCINE-RICH REPEAT PROTEIN KINASE FAMILY PROTEIN"/>
    <property type="match status" value="1"/>
</dbReference>
<keyword evidence="6 10" id="KW-1133">Transmembrane helix</keyword>
<evidence type="ECO:0000256" key="9">
    <source>
        <dbReference type="ARBA" id="ARBA00023180"/>
    </source>
</evidence>
<dbReference type="SUPFAM" id="SSF56112">
    <property type="entry name" value="Protein kinase-like (PK-like)"/>
    <property type="match status" value="1"/>
</dbReference>
<dbReference type="InterPro" id="IPR001245">
    <property type="entry name" value="Ser-Thr/Tyr_kinase_cat_dom"/>
</dbReference>
<dbReference type="GO" id="GO:0006952">
    <property type="term" value="P:defense response"/>
    <property type="evidence" value="ECO:0007669"/>
    <property type="project" value="UniProtKB-ARBA"/>
</dbReference>
<dbReference type="EMBL" id="GHES01006893">
    <property type="protein sequence ID" value="MPA37452.1"/>
    <property type="molecule type" value="Transcribed_RNA"/>
</dbReference>
<keyword evidence="9" id="KW-0325">Glycoprotein</keyword>
<dbReference type="PRINTS" id="PR00019">
    <property type="entry name" value="LEURICHRPT"/>
</dbReference>
<dbReference type="Pfam" id="PF07714">
    <property type="entry name" value="PK_Tyr_Ser-Thr"/>
    <property type="match status" value="1"/>
</dbReference>
<dbReference type="PANTHER" id="PTHR27000">
    <property type="entry name" value="LEUCINE-RICH REPEAT RECEPTOR-LIKE PROTEIN KINASE FAMILY PROTEIN-RELATED"/>
    <property type="match status" value="1"/>
</dbReference>
<accession>A0A5B6YZW0</accession>
<keyword evidence="8" id="KW-0675">Receptor</keyword>
<comment type="subcellular location">
    <subcellularLocation>
        <location evidence="1">Membrane</location>
        <topology evidence="1">Single-pass type I membrane protein</topology>
    </subcellularLocation>
</comment>
<keyword evidence="5" id="KW-0677">Repeat</keyword>
<dbReference type="Pfam" id="PF00560">
    <property type="entry name" value="LRR_1"/>
    <property type="match status" value="3"/>
</dbReference>
<feature type="domain" description="Protein kinase" evidence="12">
    <location>
        <begin position="460"/>
        <end position="728"/>
    </location>
</feature>
<dbReference type="InterPro" id="IPR032675">
    <property type="entry name" value="LRR_dom_sf"/>
</dbReference>
<feature type="transmembrane region" description="Helical" evidence="10">
    <location>
        <begin position="369"/>
        <end position="393"/>
    </location>
</feature>
<protein>
    <recommendedName>
        <fullName evidence="12">Protein kinase domain-containing protein</fullName>
    </recommendedName>
</protein>
<dbReference type="InterPro" id="IPR003591">
    <property type="entry name" value="Leu-rich_rpt_typical-subtyp"/>
</dbReference>
<keyword evidence="3 10" id="KW-0812">Transmembrane</keyword>
<dbReference type="Pfam" id="PF13855">
    <property type="entry name" value="LRR_8"/>
    <property type="match status" value="1"/>
</dbReference>
<evidence type="ECO:0000256" key="3">
    <source>
        <dbReference type="ARBA" id="ARBA00022692"/>
    </source>
</evidence>
<dbReference type="FunFam" id="3.80.10.10:FF:000380">
    <property type="entry name" value="Putative inactive leucine-rich repeat receptor-like protein kinase"/>
    <property type="match status" value="1"/>
</dbReference>
<evidence type="ECO:0000256" key="7">
    <source>
        <dbReference type="ARBA" id="ARBA00023136"/>
    </source>
</evidence>
<dbReference type="SMART" id="SM00369">
    <property type="entry name" value="LRR_TYP"/>
    <property type="match status" value="4"/>
</dbReference>
<organism evidence="13">
    <name type="scientific">Davidia involucrata</name>
    <name type="common">Dove tree</name>
    <dbReference type="NCBI Taxonomy" id="16924"/>
    <lineage>
        <taxon>Eukaryota</taxon>
        <taxon>Viridiplantae</taxon>
        <taxon>Streptophyta</taxon>
        <taxon>Embryophyta</taxon>
        <taxon>Tracheophyta</taxon>
        <taxon>Spermatophyta</taxon>
        <taxon>Magnoliopsida</taxon>
        <taxon>eudicotyledons</taxon>
        <taxon>Gunneridae</taxon>
        <taxon>Pentapetalae</taxon>
        <taxon>asterids</taxon>
        <taxon>Cornales</taxon>
        <taxon>Nyssaceae</taxon>
        <taxon>Davidia</taxon>
    </lineage>
</organism>
<dbReference type="GO" id="GO:0005524">
    <property type="term" value="F:ATP binding"/>
    <property type="evidence" value="ECO:0007669"/>
    <property type="project" value="InterPro"/>
</dbReference>
<dbReference type="Gene3D" id="3.30.200.20">
    <property type="entry name" value="Phosphorylase Kinase, domain 1"/>
    <property type="match status" value="1"/>
</dbReference>
<evidence type="ECO:0000313" key="13">
    <source>
        <dbReference type="EMBL" id="MPA37452.1"/>
    </source>
</evidence>
<gene>
    <name evidence="13" type="ORF">Din_006893</name>
</gene>
<evidence type="ECO:0000259" key="12">
    <source>
        <dbReference type="PROSITE" id="PS50011"/>
    </source>
</evidence>
<dbReference type="PROSITE" id="PS51450">
    <property type="entry name" value="LRR"/>
    <property type="match status" value="2"/>
</dbReference>
<evidence type="ECO:0000256" key="4">
    <source>
        <dbReference type="ARBA" id="ARBA00022729"/>
    </source>
</evidence>
<sequence>MGWCSFFVLLCVSWTFLILGTHQLQSSQTEVLLQLRKHLEYPKQLEIWYNKSIDFCYLSSTQVNITCQDNFVTELRIVGDKKPTKVSHFDGFAIPNQTLSENFSMDSFVATLARLTSLRVLSLQSLGIWGPLPDKIHRLYSLEYLDLSSNFLFGSVPQMSRMMNLQTLALDSNFFNGSIPDWLDSLSNLTNLSLRFNRLSGKLPDLLSLTSLHVLDLSDNKLDSELPSLPKGLVMAFLNNNSFTGEIPRQYSQLGQLQHIDLSFNSLRGTPPAALFSLPNISYLNLASNMLSGSLPIHLSCGSELGLVDISNNRLRGWLPSCMNTELDKRVVKYGWNCLSIDLRHQHPESYCVEAAAHVKRKESGGKSLGILAAVIGGIFVVMVLLAFGFLVLCRRYCPRGISEQHLLHKSVQDDSVTGFSSELLTSARYIAQATKLGTQGVPVHQLFSLEELKEATNNFDISTLLGEGSYGKLYKGRLENGTQVTIRCLTVSKRYTFRNLKLRLDLLAKLRHPHLVCLLGHCIDDGGRDDWNANKVYLIFEYVPNGTYHTHLTENSPEKVLKWSDRLAVLIGVAKAVHFLHTGVIPGFFNNRLKANNILLNEHRMAKLSDYGMSIISEETNKNEEKGEGPKSWQMKCLEDDVYSFGLILLESLVGPSVSARREAFLLNEMVSFGNQDGHRRIVDPIILATSSQESLSIVISIMNKCISPDSLTRPSFEDVLWNLQYAAQVQSTADGDQRSENVSRF</sequence>
<dbReference type="InterPro" id="IPR011009">
    <property type="entry name" value="Kinase-like_dom_sf"/>
</dbReference>
<evidence type="ECO:0000256" key="5">
    <source>
        <dbReference type="ARBA" id="ARBA00022737"/>
    </source>
</evidence>